<dbReference type="Gene3D" id="1.10.287.130">
    <property type="match status" value="1"/>
</dbReference>
<dbReference type="AlphaFoldDB" id="A0A1B3ZB96"/>
<dbReference type="OrthoDB" id="9797304at2"/>
<dbReference type="EC" id="2.7.13.3" evidence="2"/>
<keyword evidence="5" id="KW-0418">Kinase</keyword>
<accession>A0A1B3ZB96</accession>
<dbReference type="EMBL" id="CP014168">
    <property type="protein sequence ID" value="AOH84705.1"/>
    <property type="molecule type" value="Genomic_DNA"/>
</dbReference>
<dbReference type="STRING" id="1560345.AWL63_12750"/>
<dbReference type="InterPro" id="IPR005467">
    <property type="entry name" value="His_kinase_dom"/>
</dbReference>
<evidence type="ECO:0000256" key="2">
    <source>
        <dbReference type="ARBA" id="ARBA00012438"/>
    </source>
</evidence>
<evidence type="ECO:0000256" key="7">
    <source>
        <dbReference type="ARBA" id="ARBA00023136"/>
    </source>
</evidence>
<keyword evidence="7 8" id="KW-0472">Membrane</keyword>
<evidence type="ECO:0000313" key="11">
    <source>
        <dbReference type="Proteomes" id="UP000094256"/>
    </source>
</evidence>
<keyword evidence="6" id="KW-0902">Two-component regulatory system</keyword>
<dbReference type="PANTHER" id="PTHR45453">
    <property type="entry name" value="PHOSPHATE REGULON SENSOR PROTEIN PHOR"/>
    <property type="match status" value="1"/>
</dbReference>
<dbReference type="PRINTS" id="PR00344">
    <property type="entry name" value="BCTRLSENSOR"/>
</dbReference>
<dbReference type="InterPro" id="IPR036097">
    <property type="entry name" value="HisK_dim/P_sf"/>
</dbReference>
<name>A0A1B3ZB96_9SPHN</name>
<evidence type="ECO:0000259" key="9">
    <source>
        <dbReference type="PROSITE" id="PS50109"/>
    </source>
</evidence>
<dbReference type="SMART" id="SM00387">
    <property type="entry name" value="HATPase_c"/>
    <property type="match status" value="1"/>
</dbReference>
<dbReference type="InterPro" id="IPR050351">
    <property type="entry name" value="BphY/WalK/GraS-like"/>
</dbReference>
<protein>
    <recommendedName>
        <fullName evidence="2">histidine kinase</fullName>
        <ecNumber evidence="2">2.7.13.3</ecNumber>
    </recommendedName>
</protein>
<dbReference type="RefSeq" id="WP_069205255.1">
    <property type="nucleotide sequence ID" value="NZ_CP014168.1"/>
</dbReference>
<dbReference type="GO" id="GO:0005886">
    <property type="term" value="C:plasma membrane"/>
    <property type="evidence" value="ECO:0007669"/>
    <property type="project" value="TreeGrafter"/>
</dbReference>
<dbReference type="Pfam" id="PF00512">
    <property type="entry name" value="HisKA"/>
    <property type="match status" value="1"/>
</dbReference>
<dbReference type="GO" id="GO:0000155">
    <property type="term" value="F:phosphorelay sensor kinase activity"/>
    <property type="evidence" value="ECO:0007669"/>
    <property type="project" value="InterPro"/>
</dbReference>
<keyword evidence="3" id="KW-0597">Phosphoprotein</keyword>
<evidence type="ECO:0000256" key="3">
    <source>
        <dbReference type="ARBA" id="ARBA00022553"/>
    </source>
</evidence>
<keyword evidence="11" id="KW-1185">Reference proteome</keyword>
<dbReference type="SMART" id="SM00388">
    <property type="entry name" value="HisKA"/>
    <property type="match status" value="1"/>
</dbReference>
<dbReference type="Pfam" id="PF02518">
    <property type="entry name" value="HATPase_c"/>
    <property type="match status" value="1"/>
</dbReference>
<comment type="catalytic activity">
    <reaction evidence="1">
        <text>ATP + protein L-histidine = ADP + protein N-phospho-L-histidine.</text>
        <dbReference type="EC" id="2.7.13.3"/>
    </reaction>
</comment>
<evidence type="ECO:0000313" key="10">
    <source>
        <dbReference type="EMBL" id="AOH84705.1"/>
    </source>
</evidence>
<dbReference type="CDD" id="cd00082">
    <property type="entry name" value="HisKA"/>
    <property type="match status" value="1"/>
</dbReference>
<reference evidence="10 11" key="1">
    <citation type="submission" date="2016-01" db="EMBL/GenBank/DDBJ databases">
        <title>Complete genome and mega plasmid sequence of Sphingomonas panacis DCY99 elicits systemic resistance in rice to Xanthomonas oryzae.</title>
        <authorList>
            <person name="Kim Y.J."/>
            <person name="Yang D.C."/>
            <person name="Sing P."/>
        </authorList>
    </citation>
    <scope>NUCLEOTIDE SEQUENCE [LARGE SCALE GENOMIC DNA]</scope>
    <source>
        <strain evidence="10 11">DCY99</strain>
    </source>
</reference>
<feature type="transmembrane region" description="Helical" evidence="8">
    <location>
        <begin position="33"/>
        <end position="50"/>
    </location>
</feature>
<keyword evidence="8" id="KW-0812">Transmembrane</keyword>
<dbReference type="SUPFAM" id="SSF47384">
    <property type="entry name" value="Homodimeric domain of signal transducing histidine kinase"/>
    <property type="match status" value="1"/>
</dbReference>
<dbReference type="GO" id="GO:0004721">
    <property type="term" value="F:phosphoprotein phosphatase activity"/>
    <property type="evidence" value="ECO:0007669"/>
    <property type="project" value="TreeGrafter"/>
</dbReference>
<dbReference type="Proteomes" id="UP000094256">
    <property type="component" value="Chromosome"/>
</dbReference>
<evidence type="ECO:0000256" key="5">
    <source>
        <dbReference type="ARBA" id="ARBA00022777"/>
    </source>
</evidence>
<dbReference type="PANTHER" id="PTHR45453:SF1">
    <property type="entry name" value="PHOSPHATE REGULON SENSOR PROTEIN PHOR"/>
    <property type="match status" value="1"/>
</dbReference>
<keyword evidence="8" id="KW-1133">Transmembrane helix</keyword>
<gene>
    <name evidence="10" type="ORF">AWL63_12750</name>
</gene>
<feature type="transmembrane region" description="Helical" evidence="8">
    <location>
        <begin position="6"/>
        <end position="26"/>
    </location>
</feature>
<dbReference type="KEGG" id="span:AWL63_12750"/>
<dbReference type="FunFam" id="1.10.287.130:FF:000001">
    <property type="entry name" value="Two-component sensor histidine kinase"/>
    <property type="match status" value="1"/>
</dbReference>
<dbReference type="Gene3D" id="3.30.565.10">
    <property type="entry name" value="Histidine kinase-like ATPase, C-terminal domain"/>
    <property type="match status" value="1"/>
</dbReference>
<keyword evidence="4" id="KW-0808">Transferase</keyword>
<feature type="domain" description="Histidine kinase" evidence="9">
    <location>
        <begin position="182"/>
        <end position="401"/>
    </location>
</feature>
<dbReference type="InterPro" id="IPR004358">
    <property type="entry name" value="Sig_transdc_His_kin-like_C"/>
</dbReference>
<dbReference type="FunFam" id="3.30.565.10:FF:000006">
    <property type="entry name" value="Sensor histidine kinase WalK"/>
    <property type="match status" value="1"/>
</dbReference>
<dbReference type="GO" id="GO:0016036">
    <property type="term" value="P:cellular response to phosphate starvation"/>
    <property type="evidence" value="ECO:0007669"/>
    <property type="project" value="TreeGrafter"/>
</dbReference>
<dbReference type="SUPFAM" id="SSF55874">
    <property type="entry name" value="ATPase domain of HSP90 chaperone/DNA topoisomerase II/histidine kinase"/>
    <property type="match status" value="1"/>
</dbReference>
<dbReference type="InterPro" id="IPR003594">
    <property type="entry name" value="HATPase_dom"/>
</dbReference>
<evidence type="ECO:0000256" key="4">
    <source>
        <dbReference type="ARBA" id="ARBA00022679"/>
    </source>
</evidence>
<organism evidence="10 11">
    <name type="scientific">Sphingomonas panacis</name>
    <dbReference type="NCBI Taxonomy" id="1560345"/>
    <lineage>
        <taxon>Bacteria</taxon>
        <taxon>Pseudomonadati</taxon>
        <taxon>Pseudomonadota</taxon>
        <taxon>Alphaproteobacteria</taxon>
        <taxon>Sphingomonadales</taxon>
        <taxon>Sphingomonadaceae</taxon>
        <taxon>Sphingomonas</taxon>
    </lineage>
</organism>
<dbReference type="PROSITE" id="PS50109">
    <property type="entry name" value="HIS_KIN"/>
    <property type="match status" value="1"/>
</dbReference>
<sequence>MMNGFGLRTLAAIGIIVVAGAAVFLIGDVQASLVTLIGGIAAVLTAAGIGDGEDDASPVATADPTPPPDHIPAVIDAIVEPILIVTSGQVSHANAAARTLLGQHIIGQDVRLAIRHPGAAERLMSPPSEGAQPPVNLVGLGAREQRWEMRIGDAAGGRRIVHLVDQTGSYAAERMRVDFVANASHELRTPLASILGYIETLGDEAGDEKELRERFLKIMFDEARRMQRLIEDLISLSRIEAEKYRLPDRAVDLAALIEEVRGGILDAQGENAVPIRADLAAEVPPVSGDAAQLSQVLHNLIGNAMKYGRKGAPVTIRLERLPTGMVRFAVSDEGDGIPAEHIPRLTERFYRVDTGRSRAAGGTGLGLSIVKHIVERHRGRLDIESTIGTGTTVAVMIPAHGSAVIKR</sequence>
<evidence type="ECO:0000256" key="8">
    <source>
        <dbReference type="SAM" id="Phobius"/>
    </source>
</evidence>
<evidence type="ECO:0000256" key="6">
    <source>
        <dbReference type="ARBA" id="ARBA00023012"/>
    </source>
</evidence>
<dbReference type="InterPro" id="IPR003661">
    <property type="entry name" value="HisK_dim/P_dom"/>
</dbReference>
<evidence type="ECO:0000256" key="1">
    <source>
        <dbReference type="ARBA" id="ARBA00000085"/>
    </source>
</evidence>
<proteinExistence type="predicted"/>
<dbReference type="InterPro" id="IPR036890">
    <property type="entry name" value="HATPase_C_sf"/>
</dbReference>